<dbReference type="GeneID" id="36582736"/>
<feature type="transmembrane region" description="Helical" evidence="1">
    <location>
        <begin position="54"/>
        <end position="74"/>
    </location>
</feature>
<organism evidence="3 4">
    <name type="scientific">Hyaloscypha bicolor E</name>
    <dbReference type="NCBI Taxonomy" id="1095630"/>
    <lineage>
        <taxon>Eukaryota</taxon>
        <taxon>Fungi</taxon>
        <taxon>Dikarya</taxon>
        <taxon>Ascomycota</taxon>
        <taxon>Pezizomycotina</taxon>
        <taxon>Leotiomycetes</taxon>
        <taxon>Helotiales</taxon>
        <taxon>Hyaloscyphaceae</taxon>
        <taxon>Hyaloscypha</taxon>
        <taxon>Hyaloscypha bicolor</taxon>
    </lineage>
</organism>
<proteinExistence type="predicted"/>
<protein>
    <submittedName>
        <fullName evidence="3">Carbohydrate-binding module family 50 protein</fullName>
    </submittedName>
</protein>
<dbReference type="Proteomes" id="UP000235371">
    <property type="component" value="Unassembled WGS sequence"/>
</dbReference>
<dbReference type="EMBL" id="KZ613787">
    <property type="protein sequence ID" value="PMD60995.1"/>
    <property type="molecule type" value="Genomic_DNA"/>
</dbReference>
<dbReference type="SMART" id="SM00257">
    <property type="entry name" value="LysM"/>
    <property type="match status" value="1"/>
</dbReference>
<dbReference type="PROSITE" id="PS51782">
    <property type="entry name" value="LYSM"/>
    <property type="match status" value="1"/>
</dbReference>
<dbReference type="CDD" id="cd00118">
    <property type="entry name" value="LysM"/>
    <property type="match status" value="1"/>
</dbReference>
<dbReference type="STRING" id="1095630.A0A2J6TD85"/>
<dbReference type="RefSeq" id="XP_024737899.1">
    <property type="nucleotide sequence ID" value="XM_024874656.1"/>
</dbReference>
<dbReference type="OrthoDB" id="2107166at2759"/>
<dbReference type="InterPro" id="IPR036779">
    <property type="entry name" value="LysM_dom_sf"/>
</dbReference>
<keyword evidence="1" id="KW-0812">Transmembrane</keyword>
<evidence type="ECO:0000259" key="2">
    <source>
        <dbReference type="PROSITE" id="PS51782"/>
    </source>
</evidence>
<dbReference type="InterPro" id="IPR018392">
    <property type="entry name" value="LysM"/>
</dbReference>
<reference evidence="3 4" key="1">
    <citation type="submission" date="2016-04" db="EMBL/GenBank/DDBJ databases">
        <title>A degradative enzymes factory behind the ericoid mycorrhizal symbiosis.</title>
        <authorList>
            <consortium name="DOE Joint Genome Institute"/>
            <person name="Martino E."/>
            <person name="Morin E."/>
            <person name="Grelet G."/>
            <person name="Kuo A."/>
            <person name="Kohler A."/>
            <person name="Daghino S."/>
            <person name="Barry K."/>
            <person name="Choi C."/>
            <person name="Cichocki N."/>
            <person name="Clum A."/>
            <person name="Copeland A."/>
            <person name="Hainaut M."/>
            <person name="Haridas S."/>
            <person name="Labutti K."/>
            <person name="Lindquist E."/>
            <person name="Lipzen A."/>
            <person name="Khouja H.-R."/>
            <person name="Murat C."/>
            <person name="Ohm R."/>
            <person name="Olson A."/>
            <person name="Spatafora J."/>
            <person name="Veneault-Fourrey C."/>
            <person name="Henrissat B."/>
            <person name="Grigoriev I."/>
            <person name="Martin F."/>
            <person name="Perotto S."/>
        </authorList>
    </citation>
    <scope>NUCLEOTIDE SEQUENCE [LARGE SCALE GENOMIC DNA]</scope>
    <source>
        <strain evidence="3 4">E</strain>
    </source>
</reference>
<dbReference type="SUPFAM" id="SSF54106">
    <property type="entry name" value="LysM domain"/>
    <property type="match status" value="1"/>
</dbReference>
<keyword evidence="1" id="KW-1133">Transmembrane helix</keyword>
<dbReference type="Gene3D" id="3.10.350.10">
    <property type="entry name" value="LysM domain"/>
    <property type="match status" value="1"/>
</dbReference>
<dbReference type="InParanoid" id="A0A2J6TD85"/>
<dbReference type="AlphaFoldDB" id="A0A2J6TD85"/>
<feature type="non-terminal residue" evidence="3">
    <location>
        <position position="1"/>
    </location>
</feature>
<name>A0A2J6TD85_9HELO</name>
<keyword evidence="4" id="KW-1185">Reference proteome</keyword>
<gene>
    <name evidence="3" type="ORF">K444DRAFT_527718</name>
</gene>
<evidence type="ECO:0000313" key="4">
    <source>
        <dbReference type="Proteomes" id="UP000235371"/>
    </source>
</evidence>
<sequence length="137" mass="15176">GMQRVGYDADTQTYSYRDRNGSYWEGAPGSRYGILDRTIKEQAVRKGKSADWRYILPFFLLVSVVLLALFRFLGSAATPTPLVCPRNSIQYLVKSGDSCWAIANDHSATVADLLMLNHGLDCRLLKAGSELCVPVSE</sequence>
<evidence type="ECO:0000256" key="1">
    <source>
        <dbReference type="SAM" id="Phobius"/>
    </source>
</evidence>
<dbReference type="Pfam" id="PF01476">
    <property type="entry name" value="LysM"/>
    <property type="match status" value="1"/>
</dbReference>
<evidence type="ECO:0000313" key="3">
    <source>
        <dbReference type="EMBL" id="PMD60995.1"/>
    </source>
</evidence>
<feature type="domain" description="LysM" evidence="2">
    <location>
        <begin position="89"/>
        <end position="133"/>
    </location>
</feature>
<accession>A0A2J6TD85</accession>
<keyword evidence="1" id="KW-0472">Membrane</keyword>